<accession>A0ABY5NWY0</accession>
<dbReference type="Gene3D" id="3.40.50.720">
    <property type="entry name" value="NAD(P)-binding Rossmann-like Domain"/>
    <property type="match status" value="1"/>
</dbReference>
<reference evidence="1" key="2">
    <citation type="submission" date="2022-08" db="EMBL/GenBank/DDBJ databases">
        <authorList>
            <person name="Poehlein A."/>
            <person name="Guzman J."/>
            <person name="Daniel R."/>
            <person name="Vilcinskas A."/>
        </authorList>
    </citation>
    <scope>NUCLEOTIDE SEQUENCE</scope>
    <source>
        <strain evidence="1">G314FT</strain>
    </source>
</reference>
<reference evidence="1" key="1">
    <citation type="submission" date="2022-08" db="EMBL/GenBank/DDBJ databases">
        <title>Genome sequence of Vagococcus luciliae DSM 112651.</title>
        <authorList>
            <person name="Juan G."/>
            <person name="Anja P."/>
            <person name="Rolf D."/>
            <person name="Kampfer P."/>
            <person name="Vilcinskas A."/>
        </authorList>
    </citation>
    <scope>NUCLEOTIDE SEQUENCE</scope>
    <source>
        <strain evidence="1">G314FT</strain>
    </source>
</reference>
<dbReference type="RefSeq" id="WP_257701729.1">
    <property type="nucleotide sequence ID" value="NZ_CP102451.1"/>
</dbReference>
<protein>
    <submittedName>
        <fullName evidence="1">Uncharacterized protein</fullName>
    </submittedName>
</protein>
<proteinExistence type="predicted"/>
<organism evidence="1 2">
    <name type="scientific">Vagococcus luciliae</name>
    <dbReference type="NCBI Taxonomy" id="2920380"/>
    <lineage>
        <taxon>Bacteria</taxon>
        <taxon>Bacillati</taxon>
        <taxon>Bacillota</taxon>
        <taxon>Bacilli</taxon>
        <taxon>Lactobacillales</taxon>
        <taxon>Enterococcaceae</taxon>
        <taxon>Vagococcus</taxon>
    </lineage>
</organism>
<evidence type="ECO:0000313" key="1">
    <source>
        <dbReference type="EMBL" id="UUV98145.1"/>
    </source>
</evidence>
<dbReference type="EMBL" id="CP102451">
    <property type="protein sequence ID" value="UUV98145.1"/>
    <property type="molecule type" value="Genomic_DNA"/>
</dbReference>
<evidence type="ECO:0000313" key="2">
    <source>
        <dbReference type="Proteomes" id="UP001058273"/>
    </source>
</evidence>
<name>A0ABY5NWY0_9ENTE</name>
<keyword evidence="2" id="KW-1185">Reference proteome</keyword>
<gene>
    <name evidence="1" type="ORF">G314FT_02360</name>
</gene>
<dbReference type="Proteomes" id="UP001058273">
    <property type="component" value="Chromosome"/>
</dbReference>
<sequence>MMFTGYMSPAADFQVDGEESENYAVSGEILTTNDSGESYINYKGYADALIKEILHPTVDKARISIYTK</sequence>